<evidence type="ECO:0000313" key="1">
    <source>
        <dbReference type="EMBL" id="AFM26600.1"/>
    </source>
</evidence>
<dbReference type="KEGG" id="dti:Desti_3958"/>
<gene>
    <name evidence="1" type="ordered locus">Desti_3958</name>
</gene>
<dbReference type="HOGENOM" id="CLU_2117102_0_0_7"/>
<dbReference type="RefSeq" id="WP_014811726.1">
    <property type="nucleotide sequence ID" value="NC_018025.1"/>
</dbReference>
<accession>I4CAK9</accession>
<reference evidence="2" key="1">
    <citation type="submission" date="2012-06" db="EMBL/GenBank/DDBJ databases">
        <title>Complete sequence of chromosome of Desulfomonile tiedjei DSM 6799.</title>
        <authorList>
            <person name="Lucas S."/>
            <person name="Copeland A."/>
            <person name="Lapidus A."/>
            <person name="Glavina del Rio T."/>
            <person name="Dalin E."/>
            <person name="Tice H."/>
            <person name="Bruce D."/>
            <person name="Goodwin L."/>
            <person name="Pitluck S."/>
            <person name="Peters L."/>
            <person name="Ovchinnikova G."/>
            <person name="Zeytun A."/>
            <person name="Lu M."/>
            <person name="Kyrpides N."/>
            <person name="Mavromatis K."/>
            <person name="Ivanova N."/>
            <person name="Brettin T."/>
            <person name="Detter J.C."/>
            <person name="Han C."/>
            <person name="Larimer F."/>
            <person name="Land M."/>
            <person name="Hauser L."/>
            <person name="Markowitz V."/>
            <person name="Cheng J.-F."/>
            <person name="Hugenholtz P."/>
            <person name="Woyke T."/>
            <person name="Wu D."/>
            <person name="Spring S."/>
            <person name="Schroeder M."/>
            <person name="Brambilla E."/>
            <person name="Klenk H.-P."/>
            <person name="Eisen J.A."/>
        </authorList>
    </citation>
    <scope>NUCLEOTIDE SEQUENCE [LARGE SCALE GENOMIC DNA]</scope>
    <source>
        <strain evidence="2">ATCC 49306 / DSM 6799 / DCB-1</strain>
    </source>
</reference>
<dbReference type="EMBL" id="CP003360">
    <property type="protein sequence ID" value="AFM26600.1"/>
    <property type="molecule type" value="Genomic_DNA"/>
</dbReference>
<evidence type="ECO:0000313" key="2">
    <source>
        <dbReference type="Proteomes" id="UP000006055"/>
    </source>
</evidence>
<protein>
    <submittedName>
        <fullName evidence="1">Uncharacterized protein</fullName>
    </submittedName>
</protein>
<organism evidence="1 2">
    <name type="scientific">Desulfomonile tiedjei (strain ATCC 49306 / DSM 6799 / DCB-1)</name>
    <dbReference type="NCBI Taxonomy" id="706587"/>
    <lineage>
        <taxon>Bacteria</taxon>
        <taxon>Pseudomonadati</taxon>
        <taxon>Thermodesulfobacteriota</taxon>
        <taxon>Desulfomonilia</taxon>
        <taxon>Desulfomonilales</taxon>
        <taxon>Desulfomonilaceae</taxon>
        <taxon>Desulfomonile</taxon>
    </lineage>
</organism>
<dbReference type="Proteomes" id="UP000006055">
    <property type="component" value="Chromosome"/>
</dbReference>
<dbReference type="AlphaFoldDB" id="I4CAK9"/>
<name>I4CAK9_DESTA</name>
<proteinExistence type="predicted"/>
<keyword evidence="2" id="KW-1185">Reference proteome</keyword>
<sequence length="114" mass="13300">MRKFKDIFDCHPDENMDFETMVKTLWPSVMGAHERMLSGFPTVWDAYWYGTFTTLFSQVCFEKGDKAVERIVGKKNYRKYMEEQEMILGGMHDSCCQEAPEDILAQLQAVIDGR</sequence>